<evidence type="ECO:0000259" key="3">
    <source>
        <dbReference type="Pfam" id="PF13441"/>
    </source>
</evidence>
<evidence type="ECO:0000256" key="1">
    <source>
        <dbReference type="SAM" id="MobiDB-lite"/>
    </source>
</evidence>
<comment type="caution">
    <text evidence="4">The sequence shown here is derived from an EMBL/GenBank/DDBJ whole genome shotgun (WGS) entry which is preliminary data.</text>
</comment>
<accession>A0A2G6E3U6</accession>
<protein>
    <recommendedName>
        <fullName evidence="3">YMGG-like Gly-zipper domain-containing protein</fullName>
    </recommendedName>
</protein>
<dbReference type="Proteomes" id="UP000229740">
    <property type="component" value="Unassembled WGS sequence"/>
</dbReference>
<feature type="signal peptide" evidence="2">
    <location>
        <begin position="1"/>
        <end position="22"/>
    </location>
</feature>
<keyword evidence="2" id="KW-0732">Signal</keyword>
<gene>
    <name evidence="4" type="ORF">CSB45_09900</name>
</gene>
<dbReference type="PROSITE" id="PS51257">
    <property type="entry name" value="PROKAR_LIPOPROTEIN"/>
    <property type="match status" value="1"/>
</dbReference>
<name>A0A2G6E3U6_9BACT</name>
<dbReference type="EMBL" id="PDPS01000031">
    <property type="protein sequence ID" value="PID56745.1"/>
    <property type="molecule type" value="Genomic_DNA"/>
</dbReference>
<sequence length="94" mass="9599">MMRKIIVSLCCGMLLLSGIGCGTSYRMQQGAAAGAALGAVIGHDIGEDTESALIGAAVGGAAGAVIGDAIREHEREQYDGSTSSSQRTSPPRRY</sequence>
<proteinExistence type="predicted"/>
<dbReference type="InterPro" id="IPR027367">
    <property type="entry name" value="Gly-zipper_YMGG"/>
</dbReference>
<feature type="domain" description="YMGG-like Gly-zipper" evidence="3">
    <location>
        <begin position="26"/>
        <end position="68"/>
    </location>
</feature>
<feature type="compositionally biased region" description="Low complexity" evidence="1">
    <location>
        <begin position="81"/>
        <end position="94"/>
    </location>
</feature>
<organism evidence="4 5">
    <name type="scientific">candidate division KSB3 bacterium</name>
    <dbReference type="NCBI Taxonomy" id="2044937"/>
    <lineage>
        <taxon>Bacteria</taxon>
        <taxon>candidate division KSB3</taxon>
    </lineage>
</organism>
<reference evidence="4 5" key="1">
    <citation type="submission" date="2017-10" db="EMBL/GenBank/DDBJ databases">
        <title>Novel microbial diversity and functional potential in the marine mammal oral microbiome.</title>
        <authorList>
            <person name="Dudek N.K."/>
            <person name="Sun C.L."/>
            <person name="Burstein D."/>
            <person name="Kantor R.S."/>
            <person name="Aliaga Goltsman D.S."/>
            <person name="Bik E.M."/>
            <person name="Thomas B.C."/>
            <person name="Banfield J.F."/>
            <person name="Relman D.A."/>
        </authorList>
    </citation>
    <scope>NUCLEOTIDE SEQUENCE [LARGE SCALE GENOMIC DNA]</scope>
    <source>
        <strain evidence="4">DOLZORAL124_49_17</strain>
    </source>
</reference>
<feature type="chain" id="PRO_5013633691" description="YMGG-like Gly-zipper domain-containing protein" evidence="2">
    <location>
        <begin position="23"/>
        <end position="94"/>
    </location>
</feature>
<evidence type="ECO:0000256" key="2">
    <source>
        <dbReference type="SAM" id="SignalP"/>
    </source>
</evidence>
<dbReference type="Pfam" id="PF13441">
    <property type="entry name" value="Gly-zipper_YMGG"/>
    <property type="match status" value="1"/>
</dbReference>
<feature type="region of interest" description="Disordered" evidence="1">
    <location>
        <begin position="72"/>
        <end position="94"/>
    </location>
</feature>
<dbReference type="AlphaFoldDB" id="A0A2G6E3U6"/>
<evidence type="ECO:0000313" key="4">
    <source>
        <dbReference type="EMBL" id="PID56745.1"/>
    </source>
</evidence>
<evidence type="ECO:0000313" key="5">
    <source>
        <dbReference type="Proteomes" id="UP000229740"/>
    </source>
</evidence>